<feature type="compositionally biased region" description="Polar residues" evidence="1">
    <location>
        <begin position="1"/>
        <end position="11"/>
    </location>
</feature>
<protein>
    <recommendedName>
        <fullName evidence="2">Integrase catalytic domain-containing protein</fullName>
    </recommendedName>
</protein>
<dbReference type="AlphaFoldDB" id="A0AB74UQT9"/>
<sequence length="94" mass="11079">MTRARGSQFTDRFTRKAKARTGQHAFDRECALFGIQRRLIIARHPQTNGMVEHFSERISDILATTRFRSRENLHATIERHQTLYNDRLPRPDVT</sequence>
<dbReference type="EMBL" id="CP170721">
    <property type="protein sequence ID" value="XIA17657.1"/>
    <property type="molecule type" value="Genomic_DNA"/>
</dbReference>
<dbReference type="InterPro" id="IPR012337">
    <property type="entry name" value="RNaseH-like_sf"/>
</dbReference>
<feature type="domain" description="Integrase catalytic" evidence="2">
    <location>
        <begin position="1"/>
        <end position="94"/>
    </location>
</feature>
<evidence type="ECO:0000256" key="1">
    <source>
        <dbReference type="SAM" id="MobiDB-lite"/>
    </source>
</evidence>
<dbReference type="RefSeq" id="WP_395116126.1">
    <property type="nucleotide sequence ID" value="NZ_CP170721.1"/>
</dbReference>
<organism evidence="3">
    <name type="scientific">Rhodanobacter sp. FW102-FHT14D07</name>
    <dbReference type="NCBI Taxonomy" id="3351462"/>
    <lineage>
        <taxon>Bacteria</taxon>
        <taxon>Pseudomonadati</taxon>
        <taxon>Pseudomonadota</taxon>
        <taxon>Gammaproteobacteria</taxon>
        <taxon>Lysobacterales</taxon>
        <taxon>Rhodanobacteraceae</taxon>
        <taxon>Rhodanobacter</taxon>
    </lineage>
</organism>
<evidence type="ECO:0000259" key="2">
    <source>
        <dbReference type="PROSITE" id="PS50994"/>
    </source>
</evidence>
<reference evidence="3" key="1">
    <citation type="submission" date="2024-10" db="EMBL/GenBank/DDBJ databases">
        <authorList>
            <person name="Lesea H.P."/>
            <person name="Kuehl J.V."/>
            <person name="Chandonia J.-M."/>
        </authorList>
    </citation>
    <scope>NUCLEOTIDE SEQUENCE</scope>
    <source>
        <strain evidence="3">FW102-FHT14D07</strain>
    </source>
</reference>
<dbReference type="GO" id="GO:0015074">
    <property type="term" value="P:DNA integration"/>
    <property type="evidence" value="ECO:0007669"/>
    <property type="project" value="InterPro"/>
</dbReference>
<dbReference type="Gene3D" id="3.30.420.10">
    <property type="entry name" value="Ribonuclease H-like superfamily/Ribonuclease H"/>
    <property type="match status" value="1"/>
</dbReference>
<dbReference type="InterPro" id="IPR036397">
    <property type="entry name" value="RNaseH_sf"/>
</dbReference>
<dbReference type="InterPro" id="IPR001584">
    <property type="entry name" value="Integrase_cat-core"/>
</dbReference>
<proteinExistence type="predicted"/>
<feature type="region of interest" description="Disordered" evidence="1">
    <location>
        <begin position="1"/>
        <end position="20"/>
    </location>
</feature>
<dbReference type="PROSITE" id="PS50994">
    <property type="entry name" value="INTEGRASE"/>
    <property type="match status" value="1"/>
</dbReference>
<dbReference type="SUPFAM" id="SSF53098">
    <property type="entry name" value="Ribonuclease H-like"/>
    <property type="match status" value="1"/>
</dbReference>
<name>A0AB74UQT9_9GAMM</name>
<dbReference type="GO" id="GO:0003676">
    <property type="term" value="F:nucleic acid binding"/>
    <property type="evidence" value="ECO:0007669"/>
    <property type="project" value="InterPro"/>
</dbReference>
<accession>A0AB74UQT9</accession>
<evidence type="ECO:0000313" key="3">
    <source>
        <dbReference type="EMBL" id="XIA17657.1"/>
    </source>
</evidence>
<gene>
    <name evidence="3" type="ORF">ACFYG5_13965</name>
</gene>